<dbReference type="AlphaFoldDB" id="A0A1A6H4V2"/>
<evidence type="ECO:0000313" key="2">
    <source>
        <dbReference type="Proteomes" id="UP000092124"/>
    </source>
</evidence>
<feature type="non-terminal residue" evidence="1">
    <location>
        <position position="1"/>
    </location>
</feature>
<name>A0A1A6H4V2_NEOLE</name>
<gene>
    <name evidence="1" type="ORF">A6R68_12528</name>
</gene>
<proteinExistence type="predicted"/>
<evidence type="ECO:0000313" key="1">
    <source>
        <dbReference type="EMBL" id="OBS72860.1"/>
    </source>
</evidence>
<protein>
    <submittedName>
        <fullName evidence="1">Uncharacterized protein</fullName>
    </submittedName>
</protein>
<reference evidence="1 2" key="1">
    <citation type="submission" date="2016-06" db="EMBL/GenBank/DDBJ databases">
        <title>The Draft Genome Sequence and Annotation of the Desert Woodrat Neotoma lepida.</title>
        <authorList>
            <person name="Campbell M."/>
            <person name="Oakeson K.F."/>
            <person name="Yandell M."/>
            <person name="Halpert J.R."/>
            <person name="Dearing D."/>
        </authorList>
    </citation>
    <scope>NUCLEOTIDE SEQUENCE [LARGE SCALE GENOMIC DNA]</scope>
    <source>
        <strain evidence="1">417</strain>
        <tissue evidence="1">Liver</tissue>
    </source>
</reference>
<dbReference type="EMBL" id="LZPO01055072">
    <property type="protein sequence ID" value="OBS72860.1"/>
    <property type="molecule type" value="Genomic_DNA"/>
</dbReference>
<organism evidence="1 2">
    <name type="scientific">Neotoma lepida</name>
    <name type="common">Desert woodrat</name>
    <dbReference type="NCBI Taxonomy" id="56216"/>
    <lineage>
        <taxon>Eukaryota</taxon>
        <taxon>Metazoa</taxon>
        <taxon>Chordata</taxon>
        <taxon>Craniata</taxon>
        <taxon>Vertebrata</taxon>
        <taxon>Euteleostomi</taxon>
        <taxon>Mammalia</taxon>
        <taxon>Eutheria</taxon>
        <taxon>Euarchontoglires</taxon>
        <taxon>Glires</taxon>
        <taxon>Rodentia</taxon>
        <taxon>Myomorpha</taxon>
        <taxon>Muroidea</taxon>
        <taxon>Cricetidae</taxon>
        <taxon>Neotominae</taxon>
        <taxon>Neotoma</taxon>
    </lineage>
</organism>
<keyword evidence="2" id="KW-1185">Reference proteome</keyword>
<dbReference type="Proteomes" id="UP000092124">
    <property type="component" value="Unassembled WGS sequence"/>
</dbReference>
<accession>A0A1A6H4V2</accession>
<comment type="caution">
    <text evidence="1">The sequence shown here is derived from an EMBL/GenBank/DDBJ whole genome shotgun (WGS) entry which is preliminary data.</text>
</comment>
<sequence length="119" mass="12736">PLPGQSGELPPGTSAAKYSWVSWRPRSPGASASRGARRDQCFALACKVPLVSGQSLNLVALSGGLRAAHRYGMVQDFRALQVLPLLENKPRSALILLMALAGNLEPYCCSVLAPAHWLR</sequence>